<protein>
    <recommendedName>
        <fullName evidence="2">7TM GPCR serpentine receptor class x (Srx) domain-containing protein</fullName>
    </recommendedName>
</protein>
<keyword evidence="4" id="KW-1185">Reference proteome</keyword>
<feature type="non-terminal residue" evidence="3">
    <location>
        <position position="163"/>
    </location>
</feature>
<evidence type="ECO:0000256" key="1">
    <source>
        <dbReference type="SAM" id="Phobius"/>
    </source>
</evidence>
<dbReference type="PANTHER" id="PTHR23017:SF44">
    <property type="entry name" value="G-PROTEIN COUPLED RECEPTORS FAMILY 1 PROFILE DOMAIN-CONTAINING PROTEIN"/>
    <property type="match status" value="1"/>
</dbReference>
<organism evidence="3 4">
    <name type="scientific">Pristionchus mayeri</name>
    <dbReference type="NCBI Taxonomy" id="1317129"/>
    <lineage>
        <taxon>Eukaryota</taxon>
        <taxon>Metazoa</taxon>
        <taxon>Ecdysozoa</taxon>
        <taxon>Nematoda</taxon>
        <taxon>Chromadorea</taxon>
        <taxon>Rhabditida</taxon>
        <taxon>Rhabditina</taxon>
        <taxon>Diplogasteromorpha</taxon>
        <taxon>Diplogasteroidea</taxon>
        <taxon>Neodiplogasteridae</taxon>
        <taxon>Pristionchus</taxon>
    </lineage>
</organism>
<reference evidence="4" key="1">
    <citation type="submission" date="2022-10" db="EMBL/GenBank/DDBJ databases">
        <title>Genome assembly of Pristionchus species.</title>
        <authorList>
            <person name="Yoshida K."/>
            <person name="Sommer R.J."/>
        </authorList>
    </citation>
    <scope>NUCLEOTIDE SEQUENCE [LARGE SCALE GENOMIC DNA]</scope>
    <source>
        <strain evidence="4">RS5460</strain>
    </source>
</reference>
<proteinExistence type="predicted"/>
<dbReference type="EMBL" id="BTRK01000005">
    <property type="protein sequence ID" value="GMR56116.1"/>
    <property type="molecule type" value="Genomic_DNA"/>
</dbReference>
<name>A0AAN5IAP7_9BILA</name>
<evidence type="ECO:0000313" key="4">
    <source>
        <dbReference type="Proteomes" id="UP001328107"/>
    </source>
</evidence>
<evidence type="ECO:0000313" key="3">
    <source>
        <dbReference type="EMBL" id="GMR56116.1"/>
    </source>
</evidence>
<accession>A0AAN5IAP7</accession>
<dbReference type="Pfam" id="PF10328">
    <property type="entry name" value="7TM_GPCR_Srx"/>
    <property type="match status" value="1"/>
</dbReference>
<evidence type="ECO:0000259" key="2">
    <source>
        <dbReference type="Pfam" id="PF10328"/>
    </source>
</evidence>
<keyword evidence="1" id="KW-0812">Transmembrane</keyword>
<dbReference type="InterPro" id="IPR019430">
    <property type="entry name" value="7TM_GPCR_serpentine_rcpt_Srx"/>
</dbReference>
<dbReference type="AlphaFoldDB" id="A0AAN5IAP7"/>
<feature type="transmembrane region" description="Helical" evidence="1">
    <location>
        <begin position="32"/>
        <end position="51"/>
    </location>
</feature>
<dbReference type="SUPFAM" id="SSF81321">
    <property type="entry name" value="Family A G protein-coupled receptor-like"/>
    <property type="match status" value="1"/>
</dbReference>
<sequence>CDYHLDVSVWGYVSRGEQRCTDFRSYTFFSRYVAMIITVAVLDIASVIKVRHIQKSRIRVASMRKKSLEYRLLYQACSQASLFIVDVLSVCIILPRFERNQWARLISTLVWISAMGADGALIYAFNKELRNVVCNAIRCKISSVSPSTKMTRFSQYRSRNENA</sequence>
<comment type="caution">
    <text evidence="3">The sequence shown here is derived from an EMBL/GenBank/DDBJ whole genome shotgun (WGS) entry which is preliminary data.</text>
</comment>
<dbReference type="Proteomes" id="UP001328107">
    <property type="component" value="Unassembled WGS sequence"/>
</dbReference>
<keyword evidence="1" id="KW-0472">Membrane</keyword>
<dbReference type="PANTHER" id="PTHR23017">
    <property type="entry name" value="SERPENTINE RECEPTOR, CLASS X"/>
    <property type="match status" value="1"/>
</dbReference>
<feature type="non-terminal residue" evidence="3">
    <location>
        <position position="1"/>
    </location>
</feature>
<feature type="domain" description="7TM GPCR serpentine receptor class x (Srx)" evidence="2">
    <location>
        <begin position="1"/>
        <end position="126"/>
    </location>
</feature>
<gene>
    <name evidence="3" type="ORF">PMAYCL1PPCAC_26311</name>
</gene>
<feature type="transmembrane region" description="Helical" evidence="1">
    <location>
        <begin position="101"/>
        <end position="125"/>
    </location>
</feature>
<feature type="transmembrane region" description="Helical" evidence="1">
    <location>
        <begin position="72"/>
        <end position="95"/>
    </location>
</feature>
<keyword evidence="1" id="KW-1133">Transmembrane helix</keyword>